<dbReference type="GO" id="GO:0003994">
    <property type="term" value="F:aconitate hydratase activity"/>
    <property type="evidence" value="ECO:0007669"/>
    <property type="project" value="UniProtKB-EC"/>
</dbReference>
<comment type="catalytic activity">
    <reaction evidence="10 11">
        <text>citrate = D-threo-isocitrate</text>
        <dbReference type="Rhea" id="RHEA:10336"/>
        <dbReference type="ChEBI" id="CHEBI:15562"/>
        <dbReference type="ChEBI" id="CHEBI:16947"/>
        <dbReference type="EC" id="4.2.1.3"/>
    </reaction>
</comment>
<dbReference type="InterPro" id="IPR036008">
    <property type="entry name" value="Aconitase_4Fe-4S_dom"/>
</dbReference>
<dbReference type="PANTHER" id="PTHR11670">
    <property type="entry name" value="ACONITASE/IRON-RESPONSIVE ELEMENT FAMILY MEMBER"/>
    <property type="match status" value="1"/>
</dbReference>
<feature type="domain" description="Aconitase/3-isopropylmalate dehydratase large subunit alpha/beta/alpha" evidence="12">
    <location>
        <begin position="67"/>
        <end position="539"/>
    </location>
</feature>
<keyword evidence="7 11" id="KW-0408">Iron</keyword>
<proteinExistence type="inferred from homology"/>
<keyword evidence="9 11" id="KW-0456">Lyase</keyword>
<evidence type="ECO:0000259" key="13">
    <source>
        <dbReference type="Pfam" id="PF00694"/>
    </source>
</evidence>
<keyword evidence="5" id="KW-0816">Tricarboxylic acid cycle</keyword>
<dbReference type="PROSITE" id="PS00450">
    <property type="entry name" value="ACONITASE_1"/>
    <property type="match status" value="1"/>
</dbReference>
<keyword evidence="8 11" id="KW-0411">Iron-sulfur</keyword>
<dbReference type="InterPro" id="IPR001030">
    <property type="entry name" value="Acoase/IPM_deHydtase_lsu_aba"/>
</dbReference>
<evidence type="ECO:0000256" key="10">
    <source>
        <dbReference type="ARBA" id="ARBA00023501"/>
    </source>
</evidence>
<dbReference type="FunFam" id="3.20.19.10:FF:000001">
    <property type="entry name" value="Aconitate hydratase"/>
    <property type="match status" value="1"/>
</dbReference>
<dbReference type="EC" id="4.2.1.3" evidence="11"/>
<comment type="function">
    <text evidence="11">Catalyzes the isomerization of citrate to isocitrate via cis-aconitate.</text>
</comment>
<gene>
    <name evidence="14" type="ORF">RU87_GL001821</name>
</gene>
<dbReference type="InterPro" id="IPR015928">
    <property type="entry name" value="Aconitase/3IPM_dehydase_swvl"/>
</dbReference>
<sequence>MKKYEQVLTVNDVAYTYFDIKAAIDNIDTLPYALRILAEGIIRNFDGSKFTQEHLSMLQNYDGKTLDSGEIPFKPSRVILQDFTGVPAVVDLAAMRDSVNKLGGNPQLINPEVAVDLVIDHSLQVDFSGSKQALEMNAKREFERNRERYEFLKWATESFENFRVVPPATGIIHQVNIEYLSDVVNVKDNVLLPDTVFGTDSHTTMINGLGVLGWGVGGIEAEAAILGEASYFPMPEVIGVRFVGKLNPLATATDLALTMTKILRDQHVVGKFVEYFGPGLASLTLADRATVANMAPEYGATCGYFPIDQETLDYLTKTNRDAELISRVETYAKANHLFYDETKEPVYNQVIEVDLATIETYLSGPKRPQDLIPLGEMASEFDTFSKSITSQAADDASLVNEGDIVIAAITSCTNTSNPYVMMMAGLLAKNAVDKGLTVPKTVKTSLAPGSKVVTAYLEKAGLIEPLAALGFDVVGYGCTTCIGNSGPLDDAVSESIIDQDLLVTSVLSGNRNFEGRIHPLVKANYLASPPLVVAYAIAGNVKKDLTVEPLGTDQTGQAVYLKDIMPDYDTVKAKVDQYVTRGLYETYYAHIFDANEAWNNIKSSKSETYPWDETSTYVANPPYFDTLSLSEDTTHKPLTNMRVLAKFGDSVTTDHISPAGNIAMKSPAGEFLEAAGVAPRDFNSYGSRRGNDKVMTRGTFANIRIKNLLTPGIEGGVTRYQDDVLPIYDAALKYKADHTPLVVLAGKDYGMGSSRDWAAKGTNLLGIKVVIAESFERIHRSNLAMMGLIPLQFLPGESADSLGLTGFETYEVEMPENPEIGQLVTVHADDKTFQARLRFDSQADLEYYANGGILQMVIRKKVTNG</sequence>
<keyword evidence="15" id="KW-1185">Reference proteome</keyword>
<comment type="similarity">
    <text evidence="3 11">Belongs to the aconitase/IPM isomerase family.</text>
</comment>
<comment type="subunit">
    <text evidence="4">Monomer.</text>
</comment>
<reference evidence="14 15" key="1">
    <citation type="submission" date="2014-12" db="EMBL/GenBank/DDBJ databases">
        <title>Draft genome sequences of 10 type strains of Lactococcus.</title>
        <authorList>
            <person name="Sun Z."/>
            <person name="Zhong Z."/>
            <person name="Liu W."/>
            <person name="Zhang W."/>
            <person name="Zhang H."/>
        </authorList>
    </citation>
    <scope>NUCLEOTIDE SEQUENCE [LARGE SCALE GENOMIC DNA]</scope>
    <source>
        <strain evidence="14 15">DSM 20686</strain>
    </source>
</reference>
<evidence type="ECO:0000256" key="11">
    <source>
        <dbReference type="RuleBase" id="RU361275"/>
    </source>
</evidence>
<dbReference type="SUPFAM" id="SSF53732">
    <property type="entry name" value="Aconitase iron-sulfur domain"/>
    <property type="match status" value="1"/>
</dbReference>
<dbReference type="CDD" id="cd01586">
    <property type="entry name" value="AcnA_IRP"/>
    <property type="match status" value="1"/>
</dbReference>
<comment type="cofactor">
    <cofactor evidence="1">
        <name>[4Fe-4S] cluster</name>
        <dbReference type="ChEBI" id="CHEBI:49883"/>
    </cofactor>
</comment>
<keyword evidence="11" id="KW-0004">4Fe-4S</keyword>
<dbReference type="NCBIfam" id="NF009520">
    <property type="entry name" value="PRK12881.1"/>
    <property type="match status" value="1"/>
</dbReference>
<accession>A0A2A5RYN5</accession>
<dbReference type="SUPFAM" id="SSF52016">
    <property type="entry name" value="LeuD/IlvD-like"/>
    <property type="match status" value="1"/>
</dbReference>
<dbReference type="NCBIfam" id="TIGR01341">
    <property type="entry name" value="aconitase_1"/>
    <property type="match status" value="1"/>
</dbReference>
<name>A0A2A5RYN5_9LACT</name>
<dbReference type="GO" id="GO:0051539">
    <property type="term" value="F:4 iron, 4 sulfur cluster binding"/>
    <property type="evidence" value="ECO:0007669"/>
    <property type="project" value="UniProtKB-KW"/>
</dbReference>
<evidence type="ECO:0000256" key="7">
    <source>
        <dbReference type="ARBA" id="ARBA00023004"/>
    </source>
</evidence>
<dbReference type="Gene3D" id="3.30.499.10">
    <property type="entry name" value="Aconitase, domain 3"/>
    <property type="match status" value="2"/>
</dbReference>
<protein>
    <recommendedName>
        <fullName evidence="11">Aconitate hydratase</fullName>
        <shortName evidence="11">Aconitase</shortName>
        <ecNumber evidence="11">4.2.1.3</ecNumber>
    </recommendedName>
</protein>
<dbReference type="PROSITE" id="PS01244">
    <property type="entry name" value="ACONITASE_2"/>
    <property type="match status" value="1"/>
</dbReference>
<dbReference type="InterPro" id="IPR044137">
    <property type="entry name" value="AcnA_IRP_Swivel"/>
</dbReference>
<dbReference type="InterPro" id="IPR018136">
    <property type="entry name" value="Aconitase_4Fe-4S_BS"/>
</dbReference>
<evidence type="ECO:0000313" key="14">
    <source>
        <dbReference type="EMBL" id="PCS06300.1"/>
    </source>
</evidence>
<dbReference type="Gene3D" id="3.20.19.10">
    <property type="entry name" value="Aconitase, domain 4"/>
    <property type="match status" value="1"/>
</dbReference>
<dbReference type="InterPro" id="IPR000573">
    <property type="entry name" value="AconitaseA/IPMdHydase_ssu_swvl"/>
</dbReference>
<dbReference type="NCBIfam" id="NF006757">
    <property type="entry name" value="PRK09277.1"/>
    <property type="match status" value="1"/>
</dbReference>
<dbReference type="CDD" id="cd01580">
    <property type="entry name" value="AcnA_IRP_Swivel"/>
    <property type="match status" value="1"/>
</dbReference>
<keyword evidence="6" id="KW-0479">Metal-binding</keyword>
<dbReference type="PRINTS" id="PR00415">
    <property type="entry name" value="ACONITASE"/>
</dbReference>
<evidence type="ECO:0000256" key="8">
    <source>
        <dbReference type="ARBA" id="ARBA00023014"/>
    </source>
</evidence>
<feature type="domain" description="Aconitase A/isopropylmalate dehydratase small subunit swivel" evidence="13">
    <location>
        <begin position="670"/>
        <end position="794"/>
    </location>
</feature>
<dbReference type="GO" id="GO:0046872">
    <property type="term" value="F:metal ion binding"/>
    <property type="evidence" value="ECO:0007669"/>
    <property type="project" value="UniProtKB-KW"/>
</dbReference>
<comment type="caution">
    <text evidence="14">The sequence shown here is derived from an EMBL/GenBank/DDBJ whole genome shotgun (WGS) entry which is preliminary data.</text>
</comment>
<dbReference type="GO" id="GO:0006099">
    <property type="term" value="P:tricarboxylic acid cycle"/>
    <property type="evidence" value="ECO:0007669"/>
    <property type="project" value="UniProtKB-UniPathway"/>
</dbReference>
<evidence type="ECO:0000256" key="3">
    <source>
        <dbReference type="ARBA" id="ARBA00007185"/>
    </source>
</evidence>
<dbReference type="Pfam" id="PF00694">
    <property type="entry name" value="Aconitase_C"/>
    <property type="match status" value="1"/>
</dbReference>
<dbReference type="UniPathway" id="UPA00223">
    <property type="reaction ID" value="UER00718"/>
</dbReference>
<evidence type="ECO:0000256" key="9">
    <source>
        <dbReference type="ARBA" id="ARBA00023239"/>
    </source>
</evidence>
<evidence type="ECO:0000256" key="6">
    <source>
        <dbReference type="ARBA" id="ARBA00022723"/>
    </source>
</evidence>
<dbReference type="AlphaFoldDB" id="A0A2A5RYN5"/>
<dbReference type="Proteomes" id="UP000242246">
    <property type="component" value="Unassembled WGS sequence"/>
</dbReference>
<dbReference type="FunFam" id="3.30.499.10:FF:000002">
    <property type="entry name" value="Aconitate hydratase"/>
    <property type="match status" value="1"/>
</dbReference>
<dbReference type="InterPro" id="IPR015931">
    <property type="entry name" value="Acnase/IPM_dHydase_lsu_aba_1/3"/>
</dbReference>
<dbReference type="GO" id="GO:0019679">
    <property type="term" value="P:propionate metabolic process, methylcitrate cycle"/>
    <property type="evidence" value="ECO:0007669"/>
    <property type="project" value="UniProtKB-ARBA"/>
</dbReference>
<dbReference type="Gene3D" id="6.10.190.10">
    <property type="match status" value="1"/>
</dbReference>
<evidence type="ECO:0000256" key="1">
    <source>
        <dbReference type="ARBA" id="ARBA00001966"/>
    </source>
</evidence>
<evidence type="ECO:0000259" key="12">
    <source>
        <dbReference type="Pfam" id="PF00330"/>
    </source>
</evidence>
<evidence type="ECO:0000256" key="4">
    <source>
        <dbReference type="ARBA" id="ARBA00011245"/>
    </source>
</evidence>
<evidence type="ECO:0000256" key="2">
    <source>
        <dbReference type="ARBA" id="ARBA00004717"/>
    </source>
</evidence>
<comment type="pathway">
    <text evidence="2">Carbohydrate metabolism; tricarboxylic acid cycle; isocitrate from oxaloacetate: step 2/2.</text>
</comment>
<dbReference type="STRING" id="1348632.GCA_001591745_01280"/>
<dbReference type="EMBL" id="JXJX01000009">
    <property type="protein sequence ID" value="PCS06300.1"/>
    <property type="molecule type" value="Genomic_DNA"/>
</dbReference>
<dbReference type="Pfam" id="PF00330">
    <property type="entry name" value="Aconitase"/>
    <property type="match status" value="1"/>
</dbReference>
<organism evidence="14 15">
    <name type="scientific">Pseudolactococcus plantarum</name>
    <dbReference type="NCBI Taxonomy" id="1365"/>
    <lineage>
        <taxon>Bacteria</taxon>
        <taxon>Bacillati</taxon>
        <taxon>Bacillota</taxon>
        <taxon>Bacilli</taxon>
        <taxon>Lactobacillales</taxon>
        <taxon>Streptococcaceae</taxon>
        <taxon>Pseudolactococcus</taxon>
    </lineage>
</organism>
<evidence type="ECO:0000313" key="15">
    <source>
        <dbReference type="Proteomes" id="UP000242246"/>
    </source>
</evidence>
<dbReference type="InterPro" id="IPR006249">
    <property type="entry name" value="Aconitase/IRP2"/>
</dbReference>
<evidence type="ECO:0000256" key="5">
    <source>
        <dbReference type="ARBA" id="ARBA00022532"/>
    </source>
</evidence>